<dbReference type="EMBL" id="CP071793">
    <property type="protein sequence ID" value="QTD54303.1"/>
    <property type="molecule type" value="Genomic_DNA"/>
</dbReference>
<dbReference type="AlphaFoldDB" id="A0A8A4TXU3"/>
<feature type="signal peptide" evidence="1">
    <location>
        <begin position="1"/>
        <end position="20"/>
    </location>
</feature>
<dbReference type="RefSeq" id="WP_237384399.1">
    <property type="nucleotide sequence ID" value="NZ_CP071793.1"/>
</dbReference>
<reference evidence="2" key="1">
    <citation type="submission" date="2021-03" db="EMBL/GenBank/DDBJ databases">
        <title>Acanthopleuribacteraceae sp. M133.</title>
        <authorList>
            <person name="Wang G."/>
        </authorList>
    </citation>
    <scope>NUCLEOTIDE SEQUENCE</scope>
    <source>
        <strain evidence="2">M133</strain>
    </source>
</reference>
<accession>A0A8A4TXU3</accession>
<keyword evidence="3" id="KW-1185">Reference proteome</keyword>
<evidence type="ECO:0000313" key="3">
    <source>
        <dbReference type="Proteomes" id="UP000663929"/>
    </source>
</evidence>
<feature type="chain" id="PRO_5035161584" description="DNRLRE domain-containing protein" evidence="1">
    <location>
        <begin position="21"/>
        <end position="692"/>
    </location>
</feature>
<organism evidence="2 3">
    <name type="scientific">Sulfidibacter corallicola</name>
    <dbReference type="NCBI Taxonomy" id="2818388"/>
    <lineage>
        <taxon>Bacteria</taxon>
        <taxon>Pseudomonadati</taxon>
        <taxon>Acidobacteriota</taxon>
        <taxon>Holophagae</taxon>
        <taxon>Acanthopleuribacterales</taxon>
        <taxon>Acanthopleuribacteraceae</taxon>
        <taxon>Sulfidibacter</taxon>
    </lineage>
</organism>
<dbReference type="Proteomes" id="UP000663929">
    <property type="component" value="Chromosome"/>
</dbReference>
<protein>
    <recommendedName>
        <fullName evidence="4">DNRLRE domain-containing protein</fullName>
    </recommendedName>
</protein>
<evidence type="ECO:0000313" key="2">
    <source>
        <dbReference type="EMBL" id="QTD54303.1"/>
    </source>
</evidence>
<dbReference type="KEGG" id="scor:J3U87_17805"/>
<name>A0A8A4TXU3_SULCO</name>
<keyword evidence="1" id="KW-0732">Signal</keyword>
<proteinExistence type="predicted"/>
<evidence type="ECO:0008006" key="4">
    <source>
        <dbReference type="Google" id="ProtNLM"/>
    </source>
</evidence>
<sequence length="692" mass="74983">MNFKKLLLVALMAAGSMAFGAIELRTTVNPVYVRGTCEQAGIIFFSVTGDDFARASTSAPVYIRLTLDHNAKLCKTLVWSHSSNINSHTFNPIYLPLYLEAGQGAVTDTVAAPDATLSVVRWKAGEASIWLKVQSSSSDWIDTGGGTESPTPNQRISFVIGVPASESWERHSDMFTDGRANLPFATRDLDAGSNDFLDAVSTLICTDLSNSNLEPLPAPQDVSGLNFDPNSYDETTENVEDGQTEGSIQEGTPVSVAFSNDLFVARGFDFNCDGAPQAKPPFVRANLCLITGQNQGEEDQGLVCVPNTVVVNVACGQGRGFHIGSFIELRTPNDRNYGFRFYTRSSDGFFIDEDLNAVNPAGILPQWLRLDSAALSVIPVAPDTGSFDLPFGDTTNSFSAGGTLLTRRGQIVFDGPGVPDDITLSVSATVCSWYEEDPSTIDITVDFWATNLDSVIDSDTRFPGIDNFGLDQEVACDPSARLAFTYDWAFGEFLPCESSACTRIFFQYVPRAIKPDGSPTGFFAGVSFVNHGQADLDSVTGIVYEADGTEWQVEFPELAVRNQQTWLLWFDEESQTVVFADSDDTSISQAPVLQDDTVLREFGTQRSSMFVVGCATADDLSLNTLVADLDGYLLIGKDGVISGAYGARNTEDHPQEQSGDLPVLSQKRAIDTGMPAEKRVSSFGTRDPFMIK</sequence>
<gene>
    <name evidence="2" type="ORF">J3U87_17805</name>
</gene>
<evidence type="ECO:0000256" key="1">
    <source>
        <dbReference type="SAM" id="SignalP"/>
    </source>
</evidence>